<sequence>MSEGQLDQLPFNPLSPQHLSDPDDRLAAARTQCPVSLPKGDFATLVRDTDVRDVLVQTDVYSAKGNFVIEGELDMPVALITELDAPEHTELRTRLLRWFAPRRLRQLTPEVEAIVEQSLAALPDEGEVELYDAYVRFIPAKVLFAFMGLPKEHWGRIQQWTDVILATVPEPIADLPEMQELMTLLNEVVEQRRSGEPGSGDVIDGLVHAREGESELTAGEVITHLFQLVGAGTDTTRSLIVNTVYRLLESGQWERLVNDRSLLPNAIEESLRLDTPLQFVLRTAKEDTEIGGCPVDAGSKVFLSLQSANHDEETWGVDAREYRPDRVGAASHLAFGRGVHACMGAPLTRIEVIKAIDALLDRYPNMRLSPAATWDRIEAPLLKRPRELRVILG</sequence>
<gene>
    <name evidence="4" type="ORF">SAMN05216266_10211</name>
</gene>
<dbReference type="PRINTS" id="PR00385">
    <property type="entry name" value="P450"/>
</dbReference>
<name>A0A1I0WJJ6_9PSEU</name>
<organism evidence="4 5">
    <name type="scientific">Amycolatopsis marina</name>
    <dbReference type="NCBI Taxonomy" id="490629"/>
    <lineage>
        <taxon>Bacteria</taxon>
        <taxon>Bacillati</taxon>
        <taxon>Actinomycetota</taxon>
        <taxon>Actinomycetes</taxon>
        <taxon>Pseudonocardiales</taxon>
        <taxon>Pseudonocardiaceae</taxon>
        <taxon>Amycolatopsis</taxon>
    </lineage>
</organism>
<dbReference type="InterPro" id="IPR017972">
    <property type="entry name" value="Cyt_P450_CS"/>
</dbReference>
<dbReference type="PANTHER" id="PTHR46696:SF6">
    <property type="entry name" value="P450, PUTATIVE (EUROFUNG)-RELATED"/>
    <property type="match status" value="1"/>
</dbReference>
<keyword evidence="2" id="KW-0408">Iron</keyword>
<evidence type="ECO:0000256" key="2">
    <source>
        <dbReference type="RuleBase" id="RU000461"/>
    </source>
</evidence>
<dbReference type="OrthoDB" id="502624at2"/>
<dbReference type="EMBL" id="FOKG01000002">
    <property type="protein sequence ID" value="SFA88734.1"/>
    <property type="molecule type" value="Genomic_DNA"/>
</dbReference>
<keyword evidence="2" id="KW-0479">Metal-binding</keyword>
<dbReference type="GO" id="GO:0020037">
    <property type="term" value="F:heme binding"/>
    <property type="evidence" value="ECO:0007669"/>
    <property type="project" value="InterPro"/>
</dbReference>
<dbReference type="Gene3D" id="1.10.630.10">
    <property type="entry name" value="Cytochrome P450"/>
    <property type="match status" value="1"/>
</dbReference>
<dbReference type="RefSeq" id="WP_091669873.1">
    <property type="nucleotide sequence ID" value="NZ_FOKG01000002.1"/>
</dbReference>
<proteinExistence type="inferred from homology"/>
<keyword evidence="2" id="KW-0349">Heme</keyword>
<keyword evidence="2" id="KW-0560">Oxidoreductase</keyword>
<dbReference type="AlphaFoldDB" id="A0A1I0WJJ6"/>
<reference evidence="5" key="1">
    <citation type="submission" date="2016-10" db="EMBL/GenBank/DDBJ databases">
        <authorList>
            <person name="Varghese N."/>
            <person name="Submissions S."/>
        </authorList>
    </citation>
    <scope>NUCLEOTIDE SEQUENCE [LARGE SCALE GENOMIC DNA]</scope>
    <source>
        <strain evidence="5">CGMCC 4.3568</strain>
    </source>
</reference>
<dbReference type="STRING" id="490629.SAMN05216266_10211"/>
<evidence type="ECO:0000313" key="5">
    <source>
        <dbReference type="Proteomes" id="UP000243799"/>
    </source>
</evidence>
<dbReference type="GO" id="GO:0005506">
    <property type="term" value="F:iron ion binding"/>
    <property type="evidence" value="ECO:0007669"/>
    <property type="project" value="InterPro"/>
</dbReference>
<dbReference type="InterPro" id="IPR001128">
    <property type="entry name" value="Cyt_P450"/>
</dbReference>
<evidence type="ECO:0000256" key="3">
    <source>
        <dbReference type="SAM" id="MobiDB-lite"/>
    </source>
</evidence>
<dbReference type="PANTHER" id="PTHR46696">
    <property type="entry name" value="P450, PUTATIVE (EUROFUNG)-RELATED"/>
    <property type="match status" value="1"/>
</dbReference>
<dbReference type="Proteomes" id="UP000243799">
    <property type="component" value="Unassembled WGS sequence"/>
</dbReference>
<evidence type="ECO:0000256" key="1">
    <source>
        <dbReference type="ARBA" id="ARBA00010617"/>
    </source>
</evidence>
<protein>
    <submittedName>
        <fullName evidence="4">Cytochrome P450</fullName>
    </submittedName>
</protein>
<dbReference type="SUPFAM" id="SSF48264">
    <property type="entry name" value="Cytochrome P450"/>
    <property type="match status" value="1"/>
</dbReference>
<dbReference type="GO" id="GO:0016705">
    <property type="term" value="F:oxidoreductase activity, acting on paired donors, with incorporation or reduction of molecular oxygen"/>
    <property type="evidence" value="ECO:0007669"/>
    <property type="project" value="InterPro"/>
</dbReference>
<dbReference type="InterPro" id="IPR036396">
    <property type="entry name" value="Cyt_P450_sf"/>
</dbReference>
<dbReference type="Pfam" id="PF00067">
    <property type="entry name" value="p450"/>
    <property type="match status" value="1"/>
</dbReference>
<dbReference type="InterPro" id="IPR002397">
    <property type="entry name" value="Cyt_P450_B"/>
</dbReference>
<accession>A0A1I0WJJ6</accession>
<keyword evidence="5" id="KW-1185">Reference proteome</keyword>
<feature type="region of interest" description="Disordered" evidence="3">
    <location>
        <begin position="1"/>
        <end position="23"/>
    </location>
</feature>
<keyword evidence="2" id="KW-0503">Monooxygenase</keyword>
<evidence type="ECO:0000313" key="4">
    <source>
        <dbReference type="EMBL" id="SFA88734.1"/>
    </source>
</evidence>
<dbReference type="PRINTS" id="PR00359">
    <property type="entry name" value="BP450"/>
</dbReference>
<dbReference type="GO" id="GO:0004497">
    <property type="term" value="F:monooxygenase activity"/>
    <property type="evidence" value="ECO:0007669"/>
    <property type="project" value="UniProtKB-KW"/>
</dbReference>
<comment type="similarity">
    <text evidence="1 2">Belongs to the cytochrome P450 family.</text>
</comment>
<dbReference type="PROSITE" id="PS00086">
    <property type="entry name" value="CYTOCHROME_P450"/>
    <property type="match status" value="1"/>
</dbReference>